<keyword evidence="8" id="KW-1133">Transmembrane helix</keyword>
<dbReference type="GO" id="GO:0010185">
    <property type="term" value="P:regulation of cellular defense response"/>
    <property type="evidence" value="ECO:0007669"/>
    <property type="project" value="UniProtKB-ARBA"/>
</dbReference>
<evidence type="ECO:0000313" key="11">
    <source>
        <dbReference type="Proteomes" id="UP000683360"/>
    </source>
</evidence>
<keyword evidence="8" id="KW-0472">Membrane</keyword>
<evidence type="ECO:0000256" key="5">
    <source>
        <dbReference type="ARBA" id="ARBA00022734"/>
    </source>
</evidence>
<dbReference type="Proteomes" id="UP000683360">
    <property type="component" value="Unassembled WGS sequence"/>
</dbReference>
<dbReference type="AlphaFoldDB" id="A0A8S3SCU4"/>
<feature type="transmembrane region" description="Helical" evidence="8">
    <location>
        <begin position="150"/>
        <end position="174"/>
    </location>
</feature>
<keyword evidence="5" id="KW-0430">Lectin</keyword>
<keyword evidence="11" id="KW-1185">Reference proteome</keyword>
<dbReference type="PANTHER" id="PTHR45713">
    <property type="entry name" value="FTP DOMAIN-CONTAINING PROTEIN"/>
    <property type="match status" value="1"/>
</dbReference>
<keyword evidence="4" id="KW-0479">Metal-binding</keyword>
<name>A0A8S3SCU4_MYTED</name>
<accession>A0A8S3SCU4</accession>
<dbReference type="InterPro" id="IPR051941">
    <property type="entry name" value="BG_Antigen-Binding_Lectin"/>
</dbReference>
<dbReference type="InterPro" id="IPR006585">
    <property type="entry name" value="FTP1"/>
</dbReference>
<evidence type="ECO:0000256" key="4">
    <source>
        <dbReference type="ARBA" id="ARBA00022723"/>
    </source>
</evidence>
<dbReference type="PANTHER" id="PTHR45713:SF6">
    <property type="entry name" value="F5_8 TYPE C DOMAIN-CONTAINING PROTEIN"/>
    <property type="match status" value="1"/>
</dbReference>
<evidence type="ECO:0000256" key="3">
    <source>
        <dbReference type="ARBA" id="ARBA00011233"/>
    </source>
</evidence>
<keyword evidence="6" id="KW-0106">Calcium</keyword>
<evidence type="ECO:0000256" key="7">
    <source>
        <dbReference type="ARBA" id="ARBA00023157"/>
    </source>
</evidence>
<proteinExistence type="inferred from homology"/>
<evidence type="ECO:0000256" key="1">
    <source>
        <dbReference type="ARBA" id="ARBA00002219"/>
    </source>
</evidence>
<comment type="subunit">
    <text evidence="3">Homotrimer.</text>
</comment>
<evidence type="ECO:0000256" key="8">
    <source>
        <dbReference type="SAM" id="Phobius"/>
    </source>
</evidence>
<evidence type="ECO:0000259" key="9">
    <source>
        <dbReference type="SMART" id="SM00607"/>
    </source>
</evidence>
<feature type="transmembrane region" description="Helical" evidence="8">
    <location>
        <begin position="109"/>
        <end position="130"/>
    </location>
</feature>
<dbReference type="GO" id="GO:0046872">
    <property type="term" value="F:metal ion binding"/>
    <property type="evidence" value="ECO:0007669"/>
    <property type="project" value="UniProtKB-KW"/>
</dbReference>
<organism evidence="10 11">
    <name type="scientific">Mytilus edulis</name>
    <name type="common">Blue mussel</name>
    <dbReference type="NCBI Taxonomy" id="6550"/>
    <lineage>
        <taxon>Eukaryota</taxon>
        <taxon>Metazoa</taxon>
        <taxon>Spiralia</taxon>
        <taxon>Lophotrochozoa</taxon>
        <taxon>Mollusca</taxon>
        <taxon>Bivalvia</taxon>
        <taxon>Autobranchia</taxon>
        <taxon>Pteriomorphia</taxon>
        <taxon>Mytilida</taxon>
        <taxon>Mytiloidea</taxon>
        <taxon>Mytilidae</taxon>
        <taxon>Mytilinae</taxon>
        <taxon>Mytilus</taxon>
    </lineage>
</organism>
<keyword evidence="8" id="KW-0812">Transmembrane</keyword>
<protein>
    <recommendedName>
        <fullName evidence="9">Fucolectin tachylectin-4 pentraxin-1 domain-containing protein</fullName>
    </recommendedName>
</protein>
<dbReference type="OrthoDB" id="6046068at2759"/>
<comment type="caution">
    <text evidence="10">The sequence shown here is derived from an EMBL/GenBank/DDBJ whole genome shotgun (WGS) entry which is preliminary data.</text>
</comment>
<comment type="function">
    <text evidence="1">Acts as a defensive agent. Recognizes blood group fucosylated oligosaccharides including A, B, H and Lewis B-type antigens. Does not recognize Lewis A antigen and has low affinity for monovalent haptens.</text>
</comment>
<dbReference type="SMART" id="SM00607">
    <property type="entry name" value="FTP"/>
    <property type="match status" value="1"/>
</dbReference>
<dbReference type="Pfam" id="PF22633">
    <property type="entry name" value="F5_F8_type_C_2"/>
    <property type="match status" value="1"/>
</dbReference>
<dbReference type="Gene3D" id="2.60.120.260">
    <property type="entry name" value="Galactose-binding domain-like"/>
    <property type="match status" value="1"/>
</dbReference>
<dbReference type="GO" id="GO:0042806">
    <property type="term" value="F:fucose binding"/>
    <property type="evidence" value="ECO:0007669"/>
    <property type="project" value="UniProtKB-ARBA"/>
</dbReference>
<dbReference type="InterPro" id="IPR008979">
    <property type="entry name" value="Galactose-bd-like_sf"/>
</dbReference>
<dbReference type="SUPFAM" id="SSF49785">
    <property type="entry name" value="Galactose-binding domain-like"/>
    <property type="match status" value="1"/>
</dbReference>
<comment type="similarity">
    <text evidence="2">Belongs to the fucolectin family.</text>
</comment>
<evidence type="ECO:0000256" key="2">
    <source>
        <dbReference type="ARBA" id="ARBA00010147"/>
    </source>
</evidence>
<evidence type="ECO:0000256" key="6">
    <source>
        <dbReference type="ARBA" id="ARBA00022837"/>
    </source>
</evidence>
<dbReference type="EMBL" id="CAJPWZ010001632">
    <property type="protein sequence ID" value="CAG2219535.1"/>
    <property type="molecule type" value="Genomic_DNA"/>
</dbReference>
<evidence type="ECO:0000313" key="10">
    <source>
        <dbReference type="EMBL" id="CAG2219535.1"/>
    </source>
</evidence>
<feature type="domain" description="Fucolectin tachylectin-4 pentraxin-1" evidence="9">
    <location>
        <begin position="1"/>
        <end position="123"/>
    </location>
</feature>
<dbReference type="GO" id="GO:0001868">
    <property type="term" value="P:regulation of complement activation, lectin pathway"/>
    <property type="evidence" value="ECO:0007669"/>
    <property type="project" value="UniProtKB-ARBA"/>
</dbReference>
<keyword evidence="7" id="KW-1015">Disulfide bond</keyword>
<gene>
    <name evidence="10" type="ORF">MEDL_33094</name>
</gene>
<reference evidence="10" key="1">
    <citation type="submission" date="2021-03" db="EMBL/GenBank/DDBJ databases">
        <authorList>
            <person name="Bekaert M."/>
        </authorList>
    </citation>
    <scope>NUCLEOTIDE SEQUENCE</scope>
</reference>
<sequence>MCGQSSTYKNVHAEYAVDGLTNTAHHTLKDQSPYWSVDLGRIYNIMIIEVISGVRLHDLDITVGTHLDDMAIFAHYTGPASDNEHLVFQRSRYTDGRYVKLTITKGPEILHVSEVIVIAYPTCQCFLVFWRKGGLRLSWTKRTITMMTKNLKIAVGISIGLTAVAFIDRFIVVYQREKSKRPRRNDAGYKYLTMVNRTLLTSYNPSACSVFDIIVEPLVRIVNAIVAPQPPPPPDPPNPDF</sequence>